<proteinExistence type="predicted"/>
<protein>
    <submittedName>
        <fullName evidence="1">Uncharacterized protein</fullName>
    </submittedName>
</protein>
<keyword evidence="2" id="KW-1185">Reference proteome</keyword>
<name>A0A285CTN7_9BACI</name>
<dbReference type="InterPro" id="IPR007405">
    <property type="entry name" value="Phage_KVP40_Orf299"/>
</dbReference>
<dbReference type="PANTHER" id="PTHR39961:SF1">
    <property type="entry name" value="DUF458 DOMAIN-CONTAINING PROTEIN"/>
    <property type="match status" value="1"/>
</dbReference>
<dbReference type="AlphaFoldDB" id="A0A285CTN7"/>
<reference evidence="1 2" key="1">
    <citation type="submission" date="2017-08" db="EMBL/GenBank/DDBJ databases">
        <authorList>
            <person name="de Groot N.N."/>
        </authorList>
    </citation>
    <scope>NUCLEOTIDE SEQUENCE [LARGE SCALE GENOMIC DNA]</scope>
    <source>
        <strain evidence="1 2">JC228</strain>
    </source>
</reference>
<accession>A0A285CTN7</accession>
<dbReference type="EMBL" id="OAOP01000004">
    <property type="protein sequence ID" value="SNX70874.1"/>
    <property type="molecule type" value="Genomic_DNA"/>
</dbReference>
<dbReference type="Proteomes" id="UP000219546">
    <property type="component" value="Unassembled WGS sequence"/>
</dbReference>
<dbReference type="Pfam" id="PF04308">
    <property type="entry name" value="RNaseH_like"/>
    <property type="match status" value="1"/>
</dbReference>
<evidence type="ECO:0000313" key="1">
    <source>
        <dbReference type="EMBL" id="SNX70874.1"/>
    </source>
</evidence>
<organism evidence="1 2">
    <name type="scientific">Bacillus oleivorans</name>
    <dbReference type="NCBI Taxonomy" id="1448271"/>
    <lineage>
        <taxon>Bacteria</taxon>
        <taxon>Bacillati</taxon>
        <taxon>Bacillota</taxon>
        <taxon>Bacilli</taxon>
        <taxon>Bacillales</taxon>
        <taxon>Bacillaceae</taxon>
        <taxon>Bacillus</taxon>
    </lineage>
</organism>
<sequence length="196" mass="22734">MENCKWGRKRLKEMEALKDTFFANRPLTFKNLTDSNLTFEDVYFRIVSFMRQEPMGNYRLMIGTDSHVYSKETIFITGIVIQRVGRGAWACYRKLVYPNPIRNLHQKISIETSLTEQVAYMFNDELKNELIDIVLPHVYKGASLTMEGHLDIGKGQRNKTREFVSEMVARIEAHGIQAKIKPDSLVASSYANRYTK</sequence>
<dbReference type="PANTHER" id="PTHR39961">
    <property type="entry name" value="HYPOTHETICAL CYTOSOLIC PROTEIN"/>
    <property type="match status" value="1"/>
</dbReference>
<evidence type="ECO:0000313" key="2">
    <source>
        <dbReference type="Proteomes" id="UP000219546"/>
    </source>
</evidence>
<gene>
    <name evidence="1" type="ORF">SAMN05877753_104410</name>
</gene>